<protein>
    <recommendedName>
        <fullName evidence="1">Homologous recombination OB-fold protein OB-fold domain-containing protein</fullName>
    </recommendedName>
</protein>
<reference evidence="2" key="1">
    <citation type="journal article" date="2019" name="Sci. Rep.">
        <title>Draft genome of Tanacetum cinerariifolium, the natural source of mosquito coil.</title>
        <authorList>
            <person name="Yamashiro T."/>
            <person name="Shiraishi A."/>
            <person name="Satake H."/>
            <person name="Nakayama K."/>
        </authorList>
    </citation>
    <scope>NUCLEOTIDE SEQUENCE</scope>
</reference>
<dbReference type="PANTHER" id="PTHR14523:SF1">
    <property type="entry name" value="HOMOLOGOUS RECOMBINATION OB-FOLD PROTEIN"/>
    <property type="match status" value="1"/>
</dbReference>
<dbReference type="InterPro" id="IPR058570">
    <property type="entry name" value="HROB_OB"/>
</dbReference>
<dbReference type="InterPro" id="IPR028045">
    <property type="entry name" value="HROB"/>
</dbReference>
<dbReference type="Pfam" id="PF15072">
    <property type="entry name" value="HROB"/>
    <property type="match status" value="1"/>
</dbReference>
<feature type="domain" description="Homologous recombination OB-fold protein OB-fold" evidence="1">
    <location>
        <begin position="86"/>
        <end position="143"/>
    </location>
</feature>
<sequence length="233" mass="26509">MDYVDEKSTRIIPGPAGIFQTGRIHKLRNFKDDPTQEYIRKLIDDVSEDDDFKRSPWVTTLEFINDGGETKGGCFGDIKSYLKNGKVEKVVAIITSCMPNVIGDMNVTLKDPSGIISDTIHYKVLLDDGYANDIKVGSSLILHREMARELRMIRLLTDLFHEMTDAVKDKTNVIEDVKELSVAASGSDSMAFLRILRDEDLDKAKDIMNIIKETKKHSREKYIYIAKVTFDRK</sequence>
<proteinExistence type="predicted"/>
<dbReference type="GO" id="GO:0000725">
    <property type="term" value="P:recombinational repair"/>
    <property type="evidence" value="ECO:0007669"/>
    <property type="project" value="InterPro"/>
</dbReference>
<accession>A0A6L2LWW1</accession>
<dbReference type="AlphaFoldDB" id="A0A6L2LWW1"/>
<evidence type="ECO:0000313" key="2">
    <source>
        <dbReference type="EMBL" id="GEU65790.1"/>
    </source>
</evidence>
<evidence type="ECO:0000259" key="1">
    <source>
        <dbReference type="Pfam" id="PF15072"/>
    </source>
</evidence>
<organism evidence="2">
    <name type="scientific">Tanacetum cinerariifolium</name>
    <name type="common">Dalmatian daisy</name>
    <name type="synonym">Chrysanthemum cinerariifolium</name>
    <dbReference type="NCBI Taxonomy" id="118510"/>
    <lineage>
        <taxon>Eukaryota</taxon>
        <taxon>Viridiplantae</taxon>
        <taxon>Streptophyta</taxon>
        <taxon>Embryophyta</taxon>
        <taxon>Tracheophyta</taxon>
        <taxon>Spermatophyta</taxon>
        <taxon>Magnoliopsida</taxon>
        <taxon>eudicotyledons</taxon>
        <taxon>Gunneridae</taxon>
        <taxon>Pentapetalae</taxon>
        <taxon>asterids</taxon>
        <taxon>campanulids</taxon>
        <taxon>Asterales</taxon>
        <taxon>Asteraceae</taxon>
        <taxon>Asteroideae</taxon>
        <taxon>Anthemideae</taxon>
        <taxon>Anthemidinae</taxon>
        <taxon>Tanacetum</taxon>
    </lineage>
</organism>
<dbReference type="EMBL" id="BKCJ010005267">
    <property type="protein sequence ID" value="GEU65790.1"/>
    <property type="molecule type" value="Genomic_DNA"/>
</dbReference>
<dbReference type="PANTHER" id="PTHR14523">
    <property type="entry name" value="UNCHARACTERIZED PROTEIN C17ORF53 HOMOLOG"/>
    <property type="match status" value="1"/>
</dbReference>
<comment type="caution">
    <text evidence="2">The sequence shown here is derived from an EMBL/GenBank/DDBJ whole genome shotgun (WGS) entry which is preliminary data.</text>
</comment>
<name>A0A6L2LWW1_TANCI</name>
<gene>
    <name evidence="2" type="ORF">Tci_037768</name>
</gene>